<evidence type="ECO:0000313" key="11">
    <source>
        <dbReference type="EMBL" id="KFW11421.1"/>
    </source>
</evidence>
<evidence type="ECO:0000256" key="4">
    <source>
        <dbReference type="ARBA" id="ARBA00023015"/>
    </source>
</evidence>
<keyword evidence="7" id="KW-0539">Nucleus</keyword>
<evidence type="ECO:0000256" key="6">
    <source>
        <dbReference type="ARBA" id="ARBA00023163"/>
    </source>
</evidence>
<evidence type="ECO:0000256" key="1">
    <source>
        <dbReference type="ARBA" id="ARBA00004123"/>
    </source>
</evidence>
<evidence type="ECO:0000259" key="9">
    <source>
        <dbReference type="PROSITE" id="PS51156"/>
    </source>
</evidence>
<dbReference type="GO" id="GO:0000118">
    <property type="term" value="C:histone deacetylase complex"/>
    <property type="evidence" value="ECO:0007669"/>
    <property type="project" value="TreeGrafter"/>
</dbReference>
<dbReference type="InterPro" id="IPR051066">
    <property type="entry name" value="Trans_reg/Corepressor"/>
</dbReference>
<keyword evidence="2" id="KW-0597">Phosphoprotein</keyword>
<accession>A0A093LRU3</accession>
<dbReference type="Pfam" id="PF00249">
    <property type="entry name" value="Myb_DNA-binding"/>
    <property type="match status" value="1"/>
</dbReference>
<dbReference type="Pfam" id="PF01448">
    <property type="entry name" value="ELM2"/>
    <property type="match status" value="1"/>
</dbReference>
<feature type="region of interest" description="Disordered" evidence="8">
    <location>
        <begin position="125"/>
        <end position="175"/>
    </location>
</feature>
<protein>
    <recommendedName>
        <fullName evidence="13">Zinc finger protein 541</fullName>
    </recommendedName>
</protein>
<evidence type="ECO:0000256" key="7">
    <source>
        <dbReference type="ARBA" id="ARBA00023242"/>
    </source>
</evidence>
<dbReference type="InterPro" id="IPR000949">
    <property type="entry name" value="ELM2_dom"/>
</dbReference>
<feature type="compositionally biased region" description="Basic and acidic residues" evidence="8">
    <location>
        <begin position="132"/>
        <end position="148"/>
    </location>
</feature>
<evidence type="ECO:0000256" key="8">
    <source>
        <dbReference type="SAM" id="MobiDB-lite"/>
    </source>
</evidence>
<dbReference type="GO" id="GO:0006357">
    <property type="term" value="P:regulation of transcription by RNA polymerase II"/>
    <property type="evidence" value="ECO:0007669"/>
    <property type="project" value="TreeGrafter"/>
</dbReference>
<keyword evidence="5" id="KW-0238">DNA-binding</keyword>
<dbReference type="Proteomes" id="UP000053806">
    <property type="component" value="Unassembled WGS sequence"/>
</dbReference>
<evidence type="ECO:0000256" key="3">
    <source>
        <dbReference type="ARBA" id="ARBA00022990"/>
    </source>
</evidence>
<sequence length="517" mass="57639">LQGGNIYSLTNAAKEENLSAGRHKTGAAPADGSNCESGFFRKSCGQPFYTENGLESHGCFRGEQWHSAQRKEEQQVCDAGDVNAQKLSLEAAGGGNCPSKPEMPSEDVTVAPLVIPVSVPVTATDSRAGNEVTEKENLDGKDLKESLHQKKRKRQKRPKSLFIPPPPAPEAQPGMGGCYQSNLRSPVFLVDHLLRDLFQCSPYTPPPMLSPVREGSGLYFSTLCSSPANADPNQLLSAVLGRMDRDFGFCLMKDNTKISIQPRINVGRRFQAEIPNLRDRSQAEKDEEGASLVWKPWGDIATNQETQDKVTELLNMACSSAMPGGGTNLELALHCLHEAQGNVLEALEMMLFGAPHRSESHPLANYHYAGSDTWTPLEKQLFKKAFRVHKKDFYLIQKQIQTKTVSQCVEYYYTWGKKNRIGCSQAQVTEKKVKRNKNEVEETGEKVEKLLGICARCRSSRNCLPMPSERCSRCCPGRDTPVCFLPSRVFDKIKGRNAHMKSHRLQEQREPPMKIKW</sequence>
<comment type="subcellular location">
    <subcellularLocation>
        <location evidence="1">Nucleus</location>
    </subcellularLocation>
</comment>
<dbReference type="FunFam" id="1.10.10.60:FF:000086">
    <property type="entry name" value="transcriptional-regulating factor 1 isoform X1"/>
    <property type="match status" value="1"/>
</dbReference>
<dbReference type="PROSITE" id="PS51156">
    <property type="entry name" value="ELM2"/>
    <property type="match status" value="1"/>
</dbReference>
<dbReference type="Gene3D" id="1.10.10.60">
    <property type="entry name" value="Homeodomain-like"/>
    <property type="match status" value="1"/>
</dbReference>
<dbReference type="GO" id="GO:0003677">
    <property type="term" value="F:DNA binding"/>
    <property type="evidence" value="ECO:0007669"/>
    <property type="project" value="UniProtKB-KW"/>
</dbReference>
<feature type="domain" description="SANT" evidence="10">
    <location>
        <begin position="369"/>
        <end position="420"/>
    </location>
</feature>
<dbReference type="SUPFAM" id="SSF46689">
    <property type="entry name" value="Homeodomain-like"/>
    <property type="match status" value="1"/>
</dbReference>
<evidence type="ECO:0000259" key="10">
    <source>
        <dbReference type="PROSITE" id="PS51293"/>
    </source>
</evidence>
<organism evidence="11 12">
    <name type="scientific">Fulmarus glacialis</name>
    <name type="common">Northern fulmar</name>
    <dbReference type="NCBI Taxonomy" id="30455"/>
    <lineage>
        <taxon>Eukaryota</taxon>
        <taxon>Metazoa</taxon>
        <taxon>Chordata</taxon>
        <taxon>Craniata</taxon>
        <taxon>Vertebrata</taxon>
        <taxon>Euteleostomi</taxon>
        <taxon>Archelosauria</taxon>
        <taxon>Archosauria</taxon>
        <taxon>Dinosauria</taxon>
        <taxon>Saurischia</taxon>
        <taxon>Theropoda</taxon>
        <taxon>Coelurosauria</taxon>
        <taxon>Aves</taxon>
        <taxon>Neognathae</taxon>
        <taxon>Neoaves</taxon>
        <taxon>Aequornithes</taxon>
        <taxon>Procellariiformes</taxon>
        <taxon>Procellariidae</taxon>
        <taxon>Fulmarus</taxon>
    </lineage>
</organism>
<dbReference type="PROSITE" id="PS51293">
    <property type="entry name" value="SANT"/>
    <property type="match status" value="1"/>
</dbReference>
<evidence type="ECO:0000256" key="2">
    <source>
        <dbReference type="ARBA" id="ARBA00022553"/>
    </source>
</evidence>
<keyword evidence="6" id="KW-0804">Transcription</keyword>
<dbReference type="PANTHER" id="PTHR16089:SF23">
    <property type="entry name" value="ZINC FINGER PROTEIN 541"/>
    <property type="match status" value="1"/>
</dbReference>
<feature type="domain" description="ELM2" evidence="9">
    <location>
        <begin position="262"/>
        <end position="354"/>
    </location>
</feature>
<evidence type="ECO:0000313" key="12">
    <source>
        <dbReference type="Proteomes" id="UP000053806"/>
    </source>
</evidence>
<proteinExistence type="predicted"/>
<dbReference type="GO" id="GO:0003714">
    <property type="term" value="F:transcription corepressor activity"/>
    <property type="evidence" value="ECO:0007669"/>
    <property type="project" value="TreeGrafter"/>
</dbReference>
<keyword evidence="3" id="KW-0007">Acetylation</keyword>
<dbReference type="SMART" id="SM01189">
    <property type="entry name" value="ELM2"/>
    <property type="match status" value="1"/>
</dbReference>
<dbReference type="EMBL" id="KK609791">
    <property type="protein sequence ID" value="KFW11421.1"/>
    <property type="molecule type" value="Genomic_DNA"/>
</dbReference>
<reference evidence="11 12" key="1">
    <citation type="submission" date="2014-04" db="EMBL/GenBank/DDBJ databases">
        <title>Genome evolution of avian class.</title>
        <authorList>
            <person name="Zhang G."/>
            <person name="Li C."/>
        </authorList>
    </citation>
    <scope>NUCLEOTIDE SEQUENCE [LARGE SCALE GENOMIC DNA]</scope>
    <source>
        <strain evidence="11">BGI_N327</strain>
    </source>
</reference>
<dbReference type="PANTHER" id="PTHR16089">
    <property type="entry name" value="REST COREPRESSOR COREST PROTEIN-RELATED"/>
    <property type="match status" value="1"/>
</dbReference>
<dbReference type="SMART" id="SM00717">
    <property type="entry name" value="SANT"/>
    <property type="match status" value="1"/>
</dbReference>
<evidence type="ECO:0000256" key="5">
    <source>
        <dbReference type="ARBA" id="ARBA00023125"/>
    </source>
</evidence>
<keyword evidence="12" id="KW-1185">Reference proteome</keyword>
<feature type="non-terminal residue" evidence="11">
    <location>
        <position position="517"/>
    </location>
</feature>
<evidence type="ECO:0008006" key="13">
    <source>
        <dbReference type="Google" id="ProtNLM"/>
    </source>
</evidence>
<dbReference type="InterPro" id="IPR001005">
    <property type="entry name" value="SANT/Myb"/>
</dbReference>
<dbReference type="AlphaFoldDB" id="A0A093LRU3"/>
<dbReference type="InterPro" id="IPR009057">
    <property type="entry name" value="Homeodomain-like_sf"/>
</dbReference>
<keyword evidence="4" id="KW-0805">Transcription regulation</keyword>
<dbReference type="GO" id="GO:0005667">
    <property type="term" value="C:transcription regulator complex"/>
    <property type="evidence" value="ECO:0007669"/>
    <property type="project" value="TreeGrafter"/>
</dbReference>
<name>A0A093LRU3_FULGA</name>
<dbReference type="InterPro" id="IPR017884">
    <property type="entry name" value="SANT_dom"/>
</dbReference>
<feature type="non-terminal residue" evidence="11">
    <location>
        <position position="1"/>
    </location>
</feature>
<gene>
    <name evidence="11" type="ORF">N327_01677</name>
</gene>
<feature type="compositionally biased region" description="Basic residues" evidence="8">
    <location>
        <begin position="149"/>
        <end position="159"/>
    </location>
</feature>